<gene>
    <name evidence="8" type="ORF">PCANC_20455</name>
    <name evidence="9" type="ORF">PCASD_16480</name>
</gene>
<comment type="similarity">
    <text evidence="2">Belongs to the eukaryotic RPC9 RNA polymerase subunit family.</text>
</comment>
<comment type="caution">
    <text evidence="9">The sequence shown here is derived from an EMBL/GenBank/DDBJ whole genome shotgun (WGS) entry which is preliminary data.</text>
</comment>
<keyword evidence="4" id="KW-0240">DNA-directed RNA polymerase</keyword>
<dbReference type="PANTHER" id="PTHR15561">
    <property type="entry name" value="CALCITONIN GENE-RELATED PEPTIDE-RECEPTOR COMPONENT PROTEIN"/>
    <property type="match status" value="1"/>
</dbReference>
<dbReference type="Proteomes" id="UP000235388">
    <property type="component" value="Unassembled WGS sequence"/>
</dbReference>
<evidence type="ECO:0000313" key="9">
    <source>
        <dbReference type="EMBL" id="PLW30172.1"/>
    </source>
</evidence>
<evidence type="ECO:0000313" key="11">
    <source>
        <dbReference type="Proteomes" id="UP000235392"/>
    </source>
</evidence>
<protein>
    <recommendedName>
        <fullName evidence="3">DNA-directed RNA polymerase III subunit RPC9</fullName>
    </recommendedName>
</protein>
<evidence type="ECO:0000256" key="2">
    <source>
        <dbReference type="ARBA" id="ARBA00006898"/>
    </source>
</evidence>
<dbReference type="GO" id="GO:0005666">
    <property type="term" value="C:RNA polymerase III complex"/>
    <property type="evidence" value="ECO:0007669"/>
    <property type="project" value="InterPro"/>
</dbReference>
<evidence type="ECO:0000256" key="4">
    <source>
        <dbReference type="ARBA" id="ARBA00022478"/>
    </source>
</evidence>
<evidence type="ECO:0000256" key="5">
    <source>
        <dbReference type="ARBA" id="ARBA00023163"/>
    </source>
</evidence>
<dbReference type="Pfam" id="PF03874">
    <property type="entry name" value="RNA_pol_Rpb4"/>
    <property type="match status" value="1"/>
</dbReference>
<organism evidence="9 11">
    <name type="scientific">Puccinia coronata f. sp. avenae</name>
    <dbReference type="NCBI Taxonomy" id="200324"/>
    <lineage>
        <taxon>Eukaryota</taxon>
        <taxon>Fungi</taxon>
        <taxon>Dikarya</taxon>
        <taxon>Basidiomycota</taxon>
        <taxon>Pucciniomycotina</taxon>
        <taxon>Pucciniomycetes</taxon>
        <taxon>Pucciniales</taxon>
        <taxon>Pucciniaceae</taxon>
        <taxon>Puccinia</taxon>
    </lineage>
</organism>
<dbReference type="Proteomes" id="UP000235392">
    <property type="component" value="Unassembled WGS sequence"/>
</dbReference>
<reference evidence="10 11" key="1">
    <citation type="submission" date="2017-11" db="EMBL/GenBank/DDBJ databases">
        <title>De novo assembly and phasing of dikaryotic genomes from two isolates of Puccinia coronata f. sp. avenae, the causal agent of oat crown rust.</title>
        <authorList>
            <person name="Miller M.E."/>
            <person name="Zhang Y."/>
            <person name="Omidvar V."/>
            <person name="Sperschneider J."/>
            <person name="Schwessinger B."/>
            <person name="Raley C."/>
            <person name="Palmer J.M."/>
            <person name="Garnica D."/>
            <person name="Upadhyaya N."/>
            <person name="Rathjen J."/>
            <person name="Taylor J.M."/>
            <person name="Park R.F."/>
            <person name="Dodds P.N."/>
            <person name="Hirsch C.D."/>
            <person name="Kianian S.F."/>
            <person name="Figueroa M."/>
        </authorList>
    </citation>
    <scope>NUCLEOTIDE SEQUENCE [LARGE SCALE GENOMIC DNA]</scope>
    <source>
        <strain evidence="8">12NC29</strain>
        <strain evidence="9">12SD80</strain>
    </source>
</reference>
<proteinExistence type="inferred from homology"/>
<dbReference type="GO" id="GO:0000166">
    <property type="term" value="F:nucleotide binding"/>
    <property type="evidence" value="ECO:0007669"/>
    <property type="project" value="InterPro"/>
</dbReference>
<sequence length="224" mass="25129">MEILNPNLIPLSALETLELIRGIKAEQERTELEYEQQASSNEQPQQLPPQANTNLNQLVANFVEHFEDPNNHLPQGKQSPESILSLCESLRNRFGQVSGRSHGLTKAERLQICDLAPTELVEIYLIIEECDLRFSEDEIQEIMNLVKKNLLSERRTTTAAPSTANNHNASNTLNGDHQHQEQLEEILQEDSAFNLGDEDDDDALVAEAREGGPAPDQELDEVPD</sequence>
<dbReference type="PANTHER" id="PTHR15561:SF0">
    <property type="entry name" value="DNA-DIRECTED RNA POLYMERASE III SUBUNIT RPC9"/>
    <property type="match status" value="1"/>
</dbReference>
<dbReference type="InterPro" id="IPR038846">
    <property type="entry name" value="RPC9"/>
</dbReference>
<dbReference type="GO" id="GO:0006384">
    <property type="term" value="P:transcription initiation at RNA polymerase III promoter"/>
    <property type="evidence" value="ECO:0007669"/>
    <property type="project" value="InterPro"/>
</dbReference>
<evidence type="ECO:0000256" key="6">
    <source>
        <dbReference type="ARBA" id="ARBA00023242"/>
    </source>
</evidence>
<dbReference type="InterPro" id="IPR005574">
    <property type="entry name" value="Rpb4/RPC9"/>
</dbReference>
<dbReference type="AlphaFoldDB" id="A0A2N5TXH7"/>
<dbReference type="Gene3D" id="1.20.1250.40">
    <property type="match status" value="1"/>
</dbReference>
<evidence type="ECO:0000313" key="10">
    <source>
        <dbReference type="Proteomes" id="UP000235388"/>
    </source>
</evidence>
<evidence type="ECO:0000313" key="8">
    <source>
        <dbReference type="EMBL" id="PLW12032.1"/>
    </source>
</evidence>
<keyword evidence="5" id="KW-0804">Transcription</keyword>
<name>A0A2N5TXH7_9BASI</name>
<dbReference type="EMBL" id="PGCJ01000996">
    <property type="protein sequence ID" value="PLW12032.1"/>
    <property type="molecule type" value="Genomic_DNA"/>
</dbReference>
<keyword evidence="10" id="KW-1185">Reference proteome</keyword>
<dbReference type="EMBL" id="PGCI01000307">
    <property type="protein sequence ID" value="PLW30172.1"/>
    <property type="molecule type" value="Genomic_DNA"/>
</dbReference>
<feature type="region of interest" description="Disordered" evidence="7">
    <location>
        <begin position="31"/>
        <end position="50"/>
    </location>
</feature>
<dbReference type="InterPro" id="IPR038324">
    <property type="entry name" value="Rpb4/RPC9_sf"/>
</dbReference>
<evidence type="ECO:0000256" key="1">
    <source>
        <dbReference type="ARBA" id="ARBA00004123"/>
    </source>
</evidence>
<comment type="subcellular location">
    <subcellularLocation>
        <location evidence="1">Nucleus</location>
    </subcellularLocation>
</comment>
<evidence type="ECO:0000256" key="3">
    <source>
        <dbReference type="ARBA" id="ARBA00016672"/>
    </source>
</evidence>
<evidence type="ECO:0000256" key="7">
    <source>
        <dbReference type="SAM" id="MobiDB-lite"/>
    </source>
</evidence>
<dbReference type="InterPro" id="IPR010997">
    <property type="entry name" value="HRDC-like_sf"/>
</dbReference>
<feature type="region of interest" description="Disordered" evidence="7">
    <location>
        <begin position="181"/>
        <end position="224"/>
    </location>
</feature>
<keyword evidence="6" id="KW-0539">Nucleus</keyword>
<dbReference type="STRING" id="200324.A0A2N5TXH7"/>
<feature type="compositionally biased region" description="Polar residues" evidence="7">
    <location>
        <begin position="36"/>
        <end position="50"/>
    </location>
</feature>
<accession>A0A2N5TXH7</accession>
<dbReference type="OrthoDB" id="1746530at2759"/>
<dbReference type="SUPFAM" id="SSF47819">
    <property type="entry name" value="HRDC-like"/>
    <property type="match status" value="1"/>
</dbReference>